<name>A0A1T4RVR6_9BACT</name>
<dbReference type="AlphaFoldDB" id="A0A1T4RVR6"/>
<dbReference type="GO" id="GO:0046872">
    <property type="term" value="F:metal ion binding"/>
    <property type="evidence" value="ECO:0007669"/>
    <property type="project" value="UniProtKB-KW"/>
</dbReference>
<dbReference type="PANTHER" id="PTHR37164:SF1">
    <property type="entry name" value="BACTERIOHEMERYTHRIN"/>
    <property type="match status" value="1"/>
</dbReference>
<feature type="domain" description="Hemerythrin-like" evidence="4">
    <location>
        <begin position="12"/>
        <end position="125"/>
    </location>
</feature>
<dbReference type="RefSeq" id="WP_078791325.1">
    <property type="nucleotide sequence ID" value="NZ_FUWR01000026.1"/>
</dbReference>
<evidence type="ECO:0000256" key="3">
    <source>
        <dbReference type="ARBA" id="ARBA00023004"/>
    </source>
</evidence>
<dbReference type="PANTHER" id="PTHR37164">
    <property type="entry name" value="BACTERIOHEMERYTHRIN"/>
    <property type="match status" value="1"/>
</dbReference>
<dbReference type="CDD" id="cd12107">
    <property type="entry name" value="Hemerythrin"/>
    <property type="match status" value="1"/>
</dbReference>
<dbReference type="OrthoDB" id="9774644at2"/>
<reference evidence="6" key="1">
    <citation type="submission" date="2017-02" db="EMBL/GenBank/DDBJ databases">
        <authorList>
            <person name="Varghese N."/>
            <person name="Submissions S."/>
        </authorList>
    </citation>
    <scope>NUCLEOTIDE SEQUENCE [LARGE SCALE GENOMIC DNA]</scope>
    <source>
        <strain evidence="6">ATCC BAA-34</strain>
    </source>
</reference>
<dbReference type="Proteomes" id="UP000190102">
    <property type="component" value="Unassembled WGS sequence"/>
</dbReference>
<dbReference type="InterPro" id="IPR012827">
    <property type="entry name" value="Hemerythrin_metal-bd"/>
</dbReference>
<dbReference type="Pfam" id="PF01814">
    <property type="entry name" value="Hemerythrin"/>
    <property type="match status" value="1"/>
</dbReference>
<accession>A0A1T4RVR6</accession>
<dbReference type="EMBL" id="FUWR01000026">
    <property type="protein sequence ID" value="SKA20104.1"/>
    <property type="molecule type" value="Genomic_DNA"/>
</dbReference>
<dbReference type="NCBIfam" id="TIGR02481">
    <property type="entry name" value="hemeryth_dom"/>
    <property type="match status" value="1"/>
</dbReference>
<evidence type="ECO:0000313" key="5">
    <source>
        <dbReference type="EMBL" id="SKA20104.1"/>
    </source>
</evidence>
<sequence>MGITWREDLAIGVDQIDSQHKELLARFDLLLNSCKEGKGREEVLHLLSFLDEYVISHFGDEEVLQKKSGFPDYEAHHAEHVGFIARIAELKERMRTDGSVQIDHVLDTNKLLLDWLLRHISVRDRAVGKHLKSQEGL</sequence>
<dbReference type="STRING" id="115783.SAMN02745119_03105"/>
<evidence type="ECO:0000256" key="2">
    <source>
        <dbReference type="ARBA" id="ARBA00022723"/>
    </source>
</evidence>
<keyword evidence="3" id="KW-0408">Iron</keyword>
<dbReference type="SUPFAM" id="SSF47188">
    <property type="entry name" value="Hemerythrin-like"/>
    <property type="match status" value="1"/>
</dbReference>
<evidence type="ECO:0000313" key="6">
    <source>
        <dbReference type="Proteomes" id="UP000190102"/>
    </source>
</evidence>
<keyword evidence="2" id="KW-0479">Metal-binding</keyword>
<protein>
    <submittedName>
        <fullName evidence="5">Hemerythrin</fullName>
    </submittedName>
</protein>
<comment type="similarity">
    <text evidence="1">Belongs to the hemerythrin family.</text>
</comment>
<dbReference type="InterPro" id="IPR050669">
    <property type="entry name" value="Hemerythrin"/>
</dbReference>
<dbReference type="InterPro" id="IPR035938">
    <property type="entry name" value="Hemerythrin-like_sf"/>
</dbReference>
<keyword evidence="6" id="KW-1185">Reference proteome</keyword>
<dbReference type="InterPro" id="IPR012312">
    <property type="entry name" value="Hemerythrin-like"/>
</dbReference>
<organism evidence="5 6">
    <name type="scientific">Trichlorobacter thiogenes</name>
    <dbReference type="NCBI Taxonomy" id="115783"/>
    <lineage>
        <taxon>Bacteria</taxon>
        <taxon>Pseudomonadati</taxon>
        <taxon>Thermodesulfobacteriota</taxon>
        <taxon>Desulfuromonadia</taxon>
        <taxon>Geobacterales</taxon>
        <taxon>Geobacteraceae</taxon>
        <taxon>Trichlorobacter</taxon>
    </lineage>
</organism>
<evidence type="ECO:0000256" key="1">
    <source>
        <dbReference type="ARBA" id="ARBA00010587"/>
    </source>
</evidence>
<dbReference type="NCBIfam" id="NF033749">
    <property type="entry name" value="bact_hemeryth"/>
    <property type="match status" value="1"/>
</dbReference>
<proteinExistence type="inferred from homology"/>
<gene>
    <name evidence="5" type="ORF">SAMN02745119_03105</name>
</gene>
<dbReference type="Gene3D" id="1.20.120.50">
    <property type="entry name" value="Hemerythrin-like"/>
    <property type="match status" value="1"/>
</dbReference>
<evidence type="ECO:0000259" key="4">
    <source>
        <dbReference type="Pfam" id="PF01814"/>
    </source>
</evidence>